<keyword evidence="2" id="KW-0560">Oxidoreductase</keyword>
<feature type="domain" description="Fe2OG dioxygenase" evidence="1">
    <location>
        <begin position="96"/>
        <end position="193"/>
    </location>
</feature>
<evidence type="ECO:0000259" key="1">
    <source>
        <dbReference type="PROSITE" id="PS51471"/>
    </source>
</evidence>
<dbReference type="RefSeq" id="WP_311503073.1">
    <property type="nucleotide sequence ID" value="NZ_JAVRHK010000005.1"/>
</dbReference>
<dbReference type="PANTHER" id="PTHR31212:SF4">
    <property type="entry name" value="ALPHA-KETOGLUTARATE-DEPENDENT DIOXYGENASE ALKB HOMOLOG 3"/>
    <property type="match status" value="1"/>
</dbReference>
<organism evidence="2 3">
    <name type="scientific">Autumnicola musiva</name>
    <dbReference type="NCBI Taxonomy" id="3075589"/>
    <lineage>
        <taxon>Bacteria</taxon>
        <taxon>Pseudomonadati</taxon>
        <taxon>Bacteroidota</taxon>
        <taxon>Flavobacteriia</taxon>
        <taxon>Flavobacteriales</taxon>
        <taxon>Flavobacteriaceae</taxon>
        <taxon>Autumnicola</taxon>
    </lineage>
</organism>
<dbReference type="Proteomes" id="UP001262582">
    <property type="component" value="Unassembled WGS sequence"/>
</dbReference>
<dbReference type="SUPFAM" id="SSF51197">
    <property type="entry name" value="Clavaminate synthase-like"/>
    <property type="match status" value="1"/>
</dbReference>
<dbReference type="Gene3D" id="2.60.120.590">
    <property type="entry name" value="Alpha-ketoglutarate-dependent dioxygenase AlkB-like"/>
    <property type="match status" value="1"/>
</dbReference>
<sequence length="193" mass="22588">MKHEIPELPDAEIFYFPNFFSEVDADLYLEQLLKDTPWKQDKIRIFGKEMLQPRLTALYADNGKDYKYSGLTMHPQPFSETLLKIKEAVEKVSDVRFTTCLLNLYRNGKDSMGWHADDEKELGDNPEIVSVSFGAERIFHLRHKSKTAKFKLKLENGSLLVMKGPTQHFWKHQLPKTKKEIGSRINLTFRRIE</sequence>
<name>A0ABU3D5R7_9FLAO</name>
<protein>
    <submittedName>
        <fullName evidence="2">Alpha-ketoglutarate-dependent dioxygenase AlkB</fullName>
    </submittedName>
</protein>
<dbReference type="EMBL" id="JAVRHK010000005">
    <property type="protein sequence ID" value="MDT0676729.1"/>
    <property type="molecule type" value="Genomic_DNA"/>
</dbReference>
<dbReference type="PANTHER" id="PTHR31212">
    <property type="entry name" value="ALPHA-KETOGLUTARATE-DEPENDENT DIOXYGENASE ALKB HOMOLOG 3"/>
    <property type="match status" value="1"/>
</dbReference>
<evidence type="ECO:0000313" key="3">
    <source>
        <dbReference type="Proteomes" id="UP001262582"/>
    </source>
</evidence>
<dbReference type="PROSITE" id="PS51471">
    <property type="entry name" value="FE2OG_OXY"/>
    <property type="match status" value="1"/>
</dbReference>
<comment type="caution">
    <text evidence="2">The sequence shown here is derived from an EMBL/GenBank/DDBJ whole genome shotgun (WGS) entry which is preliminary data.</text>
</comment>
<evidence type="ECO:0000313" key="2">
    <source>
        <dbReference type="EMBL" id="MDT0676729.1"/>
    </source>
</evidence>
<dbReference type="InterPro" id="IPR037151">
    <property type="entry name" value="AlkB-like_sf"/>
</dbReference>
<keyword evidence="3" id="KW-1185">Reference proteome</keyword>
<dbReference type="GO" id="GO:0051213">
    <property type="term" value="F:dioxygenase activity"/>
    <property type="evidence" value="ECO:0007669"/>
    <property type="project" value="UniProtKB-KW"/>
</dbReference>
<dbReference type="InterPro" id="IPR005123">
    <property type="entry name" value="Oxoglu/Fe-dep_dioxygenase_dom"/>
</dbReference>
<dbReference type="InterPro" id="IPR032854">
    <property type="entry name" value="ALKBH3"/>
</dbReference>
<gene>
    <name evidence="2" type="ORF">RM539_09055</name>
</gene>
<accession>A0ABU3D5R7</accession>
<reference evidence="2 3" key="1">
    <citation type="submission" date="2023-09" db="EMBL/GenBank/DDBJ databases">
        <authorList>
            <person name="Rey-Velasco X."/>
        </authorList>
    </citation>
    <scope>NUCLEOTIDE SEQUENCE [LARGE SCALE GENOMIC DNA]</scope>
    <source>
        <strain evidence="2 3">F117</strain>
    </source>
</reference>
<dbReference type="InterPro" id="IPR027450">
    <property type="entry name" value="AlkB-like"/>
</dbReference>
<keyword evidence="2" id="KW-0223">Dioxygenase</keyword>
<proteinExistence type="predicted"/>
<dbReference type="Pfam" id="PF13532">
    <property type="entry name" value="2OG-FeII_Oxy_2"/>
    <property type="match status" value="1"/>
</dbReference>